<dbReference type="Gene3D" id="6.10.140.140">
    <property type="match status" value="1"/>
</dbReference>
<proteinExistence type="predicted"/>
<feature type="domain" description="KRAB" evidence="2">
    <location>
        <begin position="22"/>
        <end position="94"/>
    </location>
</feature>
<gene>
    <name evidence="4" type="primary">LOC105856393</name>
</gene>
<dbReference type="InterPro" id="IPR001909">
    <property type="entry name" value="KRAB"/>
</dbReference>
<reference evidence="4" key="1">
    <citation type="submission" date="2016-12" db="EMBL/GenBank/DDBJ databases">
        <title>Mouse lemur reference genome and diversity panel.</title>
        <authorList>
            <person name="Harris R."/>
            <person name="Larsen P."/>
            <person name="Liu Y."/>
            <person name="Hughes D.S."/>
            <person name="Murali S."/>
            <person name="Raveendran M."/>
            <person name="Korchina V."/>
            <person name="Wang M."/>
            <person name="Jhangiani S."/>
            <person name="Bandaranaike D."/>
            <person name="Bellair M."/>
            <person name="Blankenburg K."/>
            <person name="Chao H."/>
            <person name="Dahdouli M."/>
            <person name="Dinh H."/>
            <person name="Doddapaneni H."/>
            <person name="English A."/>
            <person name="Firestine M."/>
            <person name="Gnanaolivu R."/>
            <person name="Gross S."/>
            <person name="Hernandez B."/>
            <person name="Javaid M."/>
            <person name="Jayaseelan J."/>
            <person name="Jones J."/>
            <person name="Khan Z."/>
            <person name="Kovar C."/>
            <person name="Kurapati P."/>
            <person name="Le B."/>
            <person name="Lee S."/>
            <person name="Li M."/>
            <person name="Mathew T."/>
            <person name="Narasimhan A."/>
            <person name="Ngo D."/>
            <person name="Nguyen L."/>
            <person name="Okwuonu G."/>
            <person name="Ongeri F."/>
            <person name="Osuji N."/>
            <person name="Pu L.-L."/>
            <person name="Puazo M."/>
            <person name="Quiroz J."/>
            <person name="Raj R."/>
            <person name="Rajbhandari K."/>
            <person name="Reid J.G."/>
            <person name="Santibanez J."/>
            <person name="Sexton D."/>
            <person name="Skinner E."/>
            <person name="Vee V."/>
            <person name="Weissenberger G."/>
            <person name="Wu Y."/>
            <person name="Xin Y."/>
            <person name="Han Y."/>
            <person name="Campbell C."/>
            <person name="Brown A."/>
            <person name="Sullivan B."/>
            <person name="Shelton J."/>
            <person name="Brown S."/>
            <person name="Dudchenko O."/>
            <person name="Machol I."/>
            <person name="Durand N."/>
            <person name="Shamim M."/>
            <person name="Lieberman A."/>
            <person name="Muzny D.M."/>
            <person name="Richards S."/>
            <person name="Yoder A."/>
            <person name="Worley K.C."/>
            <person name="Rogers J."/>
            <person name="Gibbs R.A."/>
        </authorList>
    </citation>
    <scope>NUCLEOTIDE SEQUENCE [LARGE SCALE GENOMIC DNA]</scope>
</reference>
<feature type="region of interest" description="Disordered" evidence="1">
    <location>
        <begin position="74"/>
        <end position="94"/>
    </location>
</feature>
<evidence type="ECO:0000259" key="3">
    <source>
        <dbReference type="PROSITE" id="PS50806"/>
    </source>
</evidence>
<dbReference type="SMART" id="SM00349">
    <property type="entry name" value="KRAB"/>
    <property type="match status" value="1"/>
</dbReference>
<reference evidence="4" key="3">
    <citation type="submission" date="2025-09" db="UniProtKB">
        <authorList>
            <consortium name="Ensembl"/>
        </authorList>
    </citation>
    <scope>IDENTIFICATION</scope>
</reference>
<sequence>MDRGRSFAKSSGGDAQISEKCKTFKDISKYFSKEEWSRLGYSQKTSYVYMKKNYDTMTRLGLKTNLPAFMSSKRRAIKSQAQGSAGQRQSRRNQ</sequence>
<dbReference type="AlphaFoldDB" id="A0A8C5XWJ7"/>
<dbReference type="Proteomes" id="UP000694394">
    <property type="component" value="Chromosome X"/>
</dbReference>
<dbReference type="GeneTree" id="ENSGT00390000012484"/>
<dbReference type="EMBL" id="ABDC03036548">
    <property type="status" value="NOT_ANNOTATED_CDS"/>
    <property type="molecule type" value="Genomic_DNA"/>
</dbReference>
<reference evidence="4" key="2">
    <citation type="submission" date="2025-08" db="UniProtKB">
        <authorList>
            <consortium name="Ensembl"/>
        </authorList>
    </citation>
    <scope>IDENTIFICATION</scope>
</reference>
<accession>A0A8C5XWJ7</accession>
<feature type="domain" description="KRAB-related" evidence="3">
    <location>
        <begin position="19"/>
        <end position="82"/>
    </location>
</feature>
<dbReference type="SUPFAM" id="SSF109640">
    <property type="entry name" value="KRAB domain (Kruppel-associated box)"/>
    <property type="match status" value="1"/>
</dbReference>
<evidence type="ECO:0008006" key="6">
    <source>
        <dbReference type="Google" id="ProtNLM"/>
    </source>
</evidence>
<dbReference type="PROSITE" id="PS50806">
    <property type="entry name" value="KRAB_RELATED"/>
    <property type="match status" value="1"/>
</dbReference>
<dbReference type="Ensembl" id="ENSMICT00000065501.1">
    <property type="protein sequence ID" value="ENSMICP00000042198.1"/>
    <property type="gene ID" value="ENSMICG00000045282.1"/>
</dbReference>
<evidence type="ECO:0000313" key="5">
    <source>
        <dbReference type="Proteomes" id="UP000694394"/>
    </source>
</evidence>
<dbReference type="InterPro" id="IPR003655">
    <property type="entry name" value="aKRAB"/>
</dbReference>
<dbReference type="PANTHER" id="PTHR14112:SF1">
    <property type="entry name" value="KRAB-RELATED DOMAIN-CONTAINING PROTEIN"/>
    <property type="match status" value="1"/>
</dbReference>
<evidence type="ECO:0000259" key="2">
    <source>
        <dbReference type="PROSITE" id="PS50805"/>
    </source>
</evidence>
<dbReference type="GO" id="GO:0005634">
    <property type="term" value="C:nucleus"/>
    <property type="evidence" value="ECO:0007669"/>
    <property type="project" value="TreeGrafter"/>
</dbReference>
<evidence type="ECO:0000313" key="4">
    <source>
        <dbReference type="Ensembl" id="ENSMICP00000042198.1"/>
    </source>
</evidence>
<name>A0A8C5XWJ7_MICMU</name>
<evidence type="ECO:0000256" key="1">
    <source>
        <dbReference type="SAM" id="MobiDB-lite"/>
    </source>
</evidence>
<dbReference type="Pfam" id="PF01352">
    <property type="entry name" value="KRAB"/>
    <property type="match status" value="1"/>
</dbReference>
<dbReference type="PANTHER" id="PTHR14112">
    <property type="entry name" value="SYNOVIAL SARCOMA, X MEMBER"/>
    <property type="match status" value="1"/>
</dbReference>
<feature type="compositionally biased region" description="Low complexity" evidence="1">
    <location>
        <begin position="79"/>
        <end position="88"/>
    </location>
</feature>
<dbReference type="CDD" id="cd07765">
    <property type="entry name" value="KRAB_A-box"/>
    <property type="match status" value="1"/>
</dbReference>
<protein>
    <recommendedName>
        <fullName evidence="6">KRAB-related domain-containing protein</fullName>
    </recommendedName>
</protein>
<keyword evidence="5" id="KW-1185">Reference proteome</keyword>
<dbReference type="PROSITE" id="PS50805">
    <property type="entry name" value="KRAB"/>
    <property type="match status" value="1"/>
</dbReference>
<dbReference type="InterPro" id="IPR036051">
    <property type="entry name" value="KRAB_dom_sf"/>
</dbReference>
<organism evidence="4 5">
    <name type="scientific">Microcebus murinus</name>
    <name type="common">Gray mouse lemur</name>
    <name type="synonym">Lemur murinus</name>
    <dbReference type="NCBI Taxonomy" id="30608"/>
    <lineage>
        <taxon>Eukaryota</taxon>
        <taxon>Metazoa</taxon>
        <taxon>Chordata</taxon>
        <taxon>Craniata</taxon>
        <taxon>Vertebrata</taxon>
        <taxon>Euteleostomi</taxon>
        <taxon>Mammalia</taxon>
        <taxon>Eutheria</taxon>
        <taxon>Euarchontoglires</taxon>
        <taxon>Primates</taxon>
        <taxon>Strepsirrhini</taxon>
        <taxon>Lemuriformes</taxon>
        <taxon>Cheirogaleidae</taxon>
        <taxon>Microcebus</taxon>
    </lineage>
</organism>
<dbReference type="GO" id="GO:0006355">
    <property type="term" value="P:regulation of DNA-templated transcription"/>
    <property type="evidence" value="ECO:0007669"/>
    <property type="project" value="InterPro"/>
</dbReference>